<dbReference type="EMBL" id="CP029078">
    <property type="protein sequence ID" value="QCN89697.1"/>
    <property type="molecule type" value="Genomic_DNA"/>
</dbReference>
<accession>A0A3S9Z6Z9</accession>
<evidence type="ECO:0000256" key="4">
    <source>
        <dbReference type="PROSITE-ProRule" id="PRU00335"/>
    </source>
</evidence>
<dbReference type="InterPro" id="IPR001647">
    <property type="entry name" value="HTH_TetR"/>
</dbReference>
<keyword evidence="1" id="KW-0805">Transcription regulation</keyword>
<feature type="DNA-binding region" description="H-T-H motif" evidence="4">
    <location>
        <begin position="56"/>
        <end position="75"/>
    </location>
</feature>
<dbReference type="InterPro" id="IPR050109">
    <property type="entry name" value="HTH-type_TetR-like_transc_reg"/>
</dbReference>
<sequence length="254" mass="27047">MRHDGAVTTKTEPTGNGPGTPARRGRPRKGASTLTREAIVEATIALIDDDGVEGVGMRTVARRLGVDAKSLYNYVDGKDDLLDAVAEHILIGLAFPEPTGSLDVDLRAVGRTFRANTLAHPRAGALILTRQLDSAAALYPTERLLSMLRAAGCRPAEAVRLLRTLLATVVGTLLREVTAGPTFGEVGPAREGRRRADLESSGMPALVEAAPHLARFDHDEEFEYTLDLVVTAVTTRIERTGRGAAVTDPLPPGD</sequence>
<keyword evidence="2 4" id="KW-0238">DNA-binding</keyword>
<feature type="compositionally biased region" description="Low complexity" evidence="5">
    <location>
        <begin position="13"/>
        <end position="22"/>
    </location>
</feature>
<reference evidence="7 9" key="2">
    <citation type="submission" date="2018-12" db="EMBL/GenBank/DDBJ databases">
        <title>Streptomyces griseoviridis F1-27 complete genome.</title>
        <authorList>
            <person name="Mariita R.M."/>
            <person name="Sello J.K."/>
        </authorList>
    </citation>
    <scope>NUCLEOTIDE SEQUENCE [LARGE SCALE GENOMIC DNA]</scope>
    <source>
        <strain evidence="7 9">F1-27</strain>
    </source>
</reference>
<dbReference type="AlphaFoldDB" id="A0A3S9Z6Z9"/>
<dbReference type="OrthoDB" id="329481at2"/>
<organism evidence="7 9">
    <name type="scientific">Streptomyces griseoviridis</name>
    <dbReference type="NCBI Taxonomy" id="45398"/>
    <lineage>
        <taxon>Bacteria</taxon>
        <taxon>Bacillati</taxon>
        <taxon>Actinomycetota</taxon>
        <taxon>Actinomycetes</taxon>
        <taxon>Kitasatosporales</taxon>
        <taxon>Streptomycetaceae</taxon>
        <taxon>Streptomyces</taxon>
    </lineage>
</organism>
<dbReference type="EMBL" id="CP034687">
    <property type="protein sequence ID" value="AZS83449.1"/>
    <property type="molecule type" value="Genomic_DNA"/>
</dbReference>
<keyword evidence="10" id="KW-1185">Reference proteome</keyword>
<evidence type="ECO:0000256" key="5">
    <source>
        <dbReference type="SAM" id="MobiDB-lite"/>
    </source>
</evidence>
<dbReference type="PANTHER" id="PTHR30055:SF151">
    <property type="entry name" value="TRANSCRIPTIONAL REGULATORY PROTEIN"/>
    <property type="match status" value="1"/>
</dbReference>
<evidence type="ECO:0000259" key="6">
    <source>
        <dbReference type="PROSITE" id="PS50977"/>
    </source>
</evidence>
<dbReference type="GO" id="GO:0045892">
    <property type="term" value="P:negative regulation of DNA-templated transcription"/>
    <property type="evidence" value="ECO:0007669"/>
    <property type="project" value="InterPro"/>
</dbReference>
<dbReference type="GO" id="GO:0003700">
    <property type="term" value="F:DNA-binding transcription factor activity"/>
    <property type="evidence" value="ECO:0007669"/>
    <property type="project" value="TreeGrafter"/>
</dbReference>
<dbReference type="Proteomes" id="UP000271291">
    <property type="component" value="Chromosome"/>
</dbReference>
<dbReference type="InterPro" id="IPR009057">
    <property type="entry name" value="Homeodomain-like_sf"/>
</dbReference>
<protein>
    <submittedName>
        <fullName evidence="7">TetR family transcriptional regulator</fullName>
    </submittedName>
</protein>
<proteinExistence type="predicted"/>
<dbReference type="KEGG" id="sgd:ELQ87_03455"/>
<evidence type="ECO:0000256" key="3">
    <source>
        <dbReference type="ARBA" id="ARBA00023163"/>
    </source>
</evidence>
<evidence type="ECO:0000256" key="1">
    <source>
        <dbReference type="ARBA" id="ARBA00023015"/>
    </source>
</evidence>
<evidence type="ECO:0000313" key="8">
    <source>
        <dbReference type="EMBL" id="QCN89697.1"/>
    </source>
</evidence>
<dbReference type="PANTHER" id="PTHR30055">
    <property type="entry name" value="HTH-TYPE TRANSCRIPTIONAL REGULATOR RUTR"/>
    <property type="match status" value="1"/>
</dbReference>
<feature type="domain" description="HTH tetR-type" evidence="6">
    <location>
        <begin position="33"/>
        <end position="93"/>
    </location>
</feature>
<gene>
    <name evidence="8" type="ORF">DDJ31_35900</name>
    <name evidence="7" type="ORF">ELQ87_03455</name>
</gene>
<dbReference type="SUPFAM" id="SSF48498">
    <property type="entry name" value="Tetracyclin repressor-like, C-terminal domain"/>
    <property type="match status" value="1"/>
</dbReference>
<name>A0A3S9Z6Z9_STRGD</name>
<reference evidence="8 10" key="1">
    <citation type="submission" date="2018-04" db="EMBL/GenBank/DDBJ databases">
        <title>Complete genome sequences of Streptomyces griseoviridis K61 and characterization of antagonistic properties of biological control agents.</title>
        <authorList>
            <person name="Mariita R.M."/>
            <person name="Sello J.K."/>
        </authorList>
    </citation>
    <scope>NUCLEOTIDE SEQUENCE [LARGE SCALE GENOMIC DNA]</scope>
    <source>
        <strain evidence="8 10">K61</strain>
    </source>
</reference>
<dbReference type="SUPFAM" id="SSF46689">
    <property type="entry name" value="Homeodomain-like"/>
    <property type="match status" value="1"/>
</dbReference>
<evidence type="ECO:0000313" key="9">
    <source>
        <dbReference type="Proteomes" id="UP000271291"/>
    </source>
</evidence>
<evidence type="ECO:0000313" key="10">
    <source>
        <dbReference type="Proteomes" id="UP000501753"/>
    </source>
</evidence>
<keyword evidence="3" id="KW-0804">Transcription</keyword>
<dbReference type="InterPro" id="IPR004111">
    <property type="entry name" value="Repressor_TetR_C"/>
</dbReference>
<dbReference type="Pfam" id="PF02909">
    <property type="entry name" value="TetR_C_1"/>
    <property type="match status" value="1"/>
</dbReference>
<feature type="region of interest" description="Disordered" evidence="5">
    <location>
        <begin position="1"/>
        <end position="32"/>
    </location>
</feature>
<dbReference type="Gene3D" id="1.10.357.10">
    <property type="entry name" value="Tetracycline Repressor, domain 2"/>
    <property type="match status" value="1"/>
</dbReference>
<dbReference type="Gene3D" id="1.10.10.60">
    <property type="entry name" value="Homeodomain-like"/>
    <property type="match status" value="1"/>
</dbReference>
<dbReference type="Pfam" id="PF00440">
    <property type="entry name" value="TetR_N"/>
    <property type="match status" value="1"/>
</dbReference>
<evidence type="ECO:0000256" key="2">
    <source>
        <dbReference type="ARBA" id="ARBA00023125"/>
    </source>
</evidence>
<dbReference type="Proteomes" id="UP000501753">
    <property type="component" value="Chromosome"/>
</dbReference>
<dbReference type="InterPro" id="IPR036271">
    <property type="entry name" value="Tet_transcr_reg_TetR-rel_C_sf"/>
</dbReference>
<dbReference type="PROSITE" id="PS50977">
    <property type="entry name" value="HTH_TETR_2"/>
    <property type="match status" value="1"/>
</dbReference>
<evidence type="ECO:0000313" key="7">
    <source>
        <dbReference type="EMBL" id="AZS83449.1"/>
    </source>
</evidence>
<dbReference type="GO" id="GO:0000976">
    <property type="term" value="F:transcription cis-regulatory region binding"/>
    <property type="evidence" value="ECO:0007669"/>
    <property type="project" value="TreeGrafter"/>
</dbReference>